<reference evidence="2 3" key="1">
    <citation type="submission" date="2024-01" db="EMBL/GenBank/DDBJ databases">
        <authorList>
            <person name="Waweru B."/>
        </authorList>
    </citation>
    <scope>NUCLEOTIDE SEQUENCE [LARGE SCALE GENOMIC DNA]</scope>
</reference>
<evidence type="ECO:0000256" key="1">
    <source>
        <dbReference type="SAM" id="MobiDB-lite"/>
    </source>
</evidence>
<proteinExistence type="predicted"/>
<gene>
    <name evidence="2" type="ORF">DCAF_LOCUS6944</name>
</gene>
<dbReference type="Proteomes" id="UP001314170">
    <property type="component" value="Unassembled WGS sequence"/>
</dbReference>
<sequence length="129" mass="14652">MRPVDTLTISEIAEQPVGYDQRHSPLRTTLDELLVKLTQSETRTQSTSDKQCTISNITTSFVTCMQVTVSRWPTLPKEQITIRRLEATRDNSNKLGTYNQPLLIAEVPPENEEPQTKVKHSKSKEISRA</sequence>
<comment type="caution">
    <text evidence="2">The sequence shown here is derived from an EMBL/GenBank/DDBJ whole genome shotgun (WGS) entry which is preliminary data.</text>
</comment>
<dbReference type="EMBL" id="CAWUPB010000913">
    <property type="protein sequence ID" value="CAK7329196.1"/>
    <property type="molecule type" value="Genomic_DNA"/>
</dbReference>
<protein>
    <submittedName>
        <fullName evidence="2">Uncharacterized protein</fullName>
    </submittedName>
</protein>
<feature type="region of interest" description="Disordered" evidence="1">
    <location>
        <begin position="105"/>
        <end position="129"/>
    </location>
</feature>
<evidence type="ECO:0000313" key="3">
    <source>
        <dbReference type="Proteomes" id="UP001314170"/>
    </source>
</evidence>
<evidence type="ECO:0000313" key="2">
    <source>
        <dbReference type="EMBL" id="CAK7329196.1"/>
    </source>
</evidence>
<organism evidence="2 3">
    <name type="scientific">Dovyalis caffra</name>
    <dbReference type="NCBI Taxonomy" id="77055"/>
    <lineage>
        <taxon>Eukaryota</taxon>
        <taxon>Viridiplantae</taxon>
        <taxon>Streptophyta</taxon>
        <taxon>Embryophyta</taxon>
        <taxon>Tracheophyta</taxon>
        <taxon>Spermatophyta</taxon>
        <taxon>Magnoliopsida</taxon>
        <taxon>eudicotyledons</taxon>
        <taxon>Gunneridae</taxon>
        <taxon>Pentapetalae</taxon>
        <taxon>rosids</taxon>
        <taxon>fabids</taxon>
        <taxon>Malpighiales</taxon>
        <taxon>Salicaceae</taxon>
        <taxon>Flacourtieae</taxon>
        <taxon>Dovyalis</taxon>
    </lineage>
</organism>
<keyword evidence="3" id="KW-1185">Reference proteome</keyword>
<accession>A0AAV1RA32</accession>
<name>A0AAV1RA32_9ROSI</name>
<dbReference type="AlphaFoldDB" id="A0AAV1RA32"/>